<dbReference type="InterPro" id="IPR033932">
    <property type="entry name" value="YtcJ-like"/>
</dbReference>
<proteinExistence type="predicted"/>
<dbReference type="InterPro" id="IPR011059">
    <property type="entry name" value="Metal-dep_hydrolase_composite"/>
</dbReference>
<dbReference type="RefSeq" id="WP_002576035.1">
    <property type="nucleotide sequence ID" value="NZ_BAABZS010000001.1"/>
</dbReference>
<evidence type="ECO:0000313" key="1">
    <source>
        <dbReference type="EMBL" id="VYT47809.1"/>
    </source>
</evidence>
<dbReference type="GeneID" id="23113999"/>
<protein>
    <submittedName>
        <fullName evidence="1">N-substituted formamide deformylase</fullName>
        <ecNumber evidence="1">3.5.1.91</ecNumber>
    </submittedName>
</protein>
<dbReference type="PANTHER" id="PTHR22642">
    <property type="entry name" value="IMIDAZOLONEPROPIONASE"/>
    <property type="match status" value="1"/>
</dbReference>
<dbReference type="InterPro" id="IPR032466">
    <property type="entry name" value="Metal_Hydrolase"/>
</dbReference>
<sequence length="543" mass="60945">MMRKADYILKSSRIYKGTGRKLIDGFVAVKGEKIMFAGPFDQMEGFTGPETKVMDFGDKVIMPGMHDAHIHLYMSGLYSSPLVHASFTDTSEQQCVDGLRELAERIPEDRWLIGAGWYHPLWENPVLPSKKSLDAVYPNRPVCMVSGDGHTMWINTKGMEVLGIDRDTQAPPGGTIDKDENGELTGIFHESAASCLSSKVYCFTQEEEDQCYKELISNLNKFGITSVCDVSMMAVPGADFVRDDIYSRLLDKGELNVRVHMYPTMTDEMTRPMEMRDQYRSPMLKCTGVKHFFDGVSSCHTAYLKEPYANAYYEGDCGKLSTNPDDMRRLVLKAVENDLSMRVHTIGDQAIHLMLDYLEEAEMVYGKKPYLQHTLEHLENLQYEDIARLSKLNVVASVQPPHLMIDPNGIERDLGQDRIQLMWPFRRFLDAGVTLAFGTDSPVVEINPFNGLYNAVTRRSAFDGKPDGGWIPAERINVYEAVSAYTYGSACAANSADEIGTLSPGKFADICVLDHNIFEGEPEVILDTKNVFTMVNGRIVYEG</sequence>
<dbReference type="EMBL" id="CACRTF010000017">
    <property type="protein sequence ID" value="VYT47809.1"/>
    <property type="molecule type" value="Genomic_DNA"/>
</dbReference>
<dbReference type="Gene3D" id="2.30.40.10">
    <property type="entry name" value="Urease, subunit C, domain 1"/>
    <property type="match status" value="1"/>
</dbReference>
<dbReference type="Gene3D" id="3.20.20.140">
    <property type="entry name" value="Metal-dependent hydrolases"/>
    <property type="match status" value="1"/>
</dbReference>
<name>A0A6N2X0X8_9FIRM</name>
<dbReference type="EC" id="3.5.1.91" evidence="1"/>
<gene>
    <name evidence="1" type="primary">nfdA_1</name>
    <name evidence="1" type="ORF">CBLFYP116_04249</name>
</gene>
<keyword evidence="1" id="KW-0378">Hydrolase</keyword>
<dbReference type="CDD" id="cd01300">
    <property type="entry name" value="YtcJ_like"/>
    <property type="match status" value="1"/>
</dbReference>
<dbReference type="AlphaFoldDB" id="A0A6N2X0X8"/>
<dbReference type="GO" id="GO:0016810">
    <property type="term" value="F:hydrolase activity, acting on carbon-nitrogen (but not peptide) bonds"/>
    <property type="evidence" value="ECO:0007669"/>
    <property type="project" value="InterPro"/>
</dbReference>
<reference evidence="1" key="1">
    <citation type="submission" date="2019-11" db="EMBL/GenBank/DDBJ databases">
        <authorList>
            <person name="Feng L."/>
        </authorList>
    </citation>
    <scope>NUCLEOTIDE SEQUENCE</scope>
    <source>
        <strain evidence="1">CbolteaeLFYP116</strain>
    </source>
</reference>
<dbReference type="SUPFAM" id="SSF51338">
    <property type="entry name" value="Composite domain of metallo-dependent hydrolases"/>
    <property type="match status" value="1"/>
</dbReference>
<dbReference type="Gene3D" id="3.10.310.70">
    <property type="match status" value="1"/>
</dbReference>
<accession>A0A6N2X0X8</accession>
<dbReference type="PANTHER" id="PTHR22642:SF2">
    <property type="entry name" value="PROTEIN LONG AFTER FAR-RED 3"/>
    <property type="match status" value="1"/>
</dbReference>
<dbReference type="InterPro" id="IPR013108">
    <property type="entry name" value="Amidohydro_3"/>
</dbReference>
<dbReference type="SUPFAM" id="SSF51556">
    <property type="entry name" value="Metallo-dependent hydrolases"/>
    <property type="match status" value="1"/>
</dbReference>
<dbReference type="Pfam" id="PF07969">
    <property type="entry name" value="Amidohydro_3"/>
    <property type="match status" value="1"/>
</dbReference>
<organism evidence="1">
    <name type="scientific">Enterocloster bolteae</name>
    <dbReference type="NCBI Taxonomy" id="208479"/>
    <lineage>
        <taxon>Bacteria</taxon>
        <taxon>Bacillati</taxon>
        <taxon>Bacillota</taxon>
        <taxon>Clostridia</taxon>
        <taxon>Lachnospirales</taxon>
        <taxon>Lachnospiraceae</taxon>
        <taxon>Enterocloster</taxon>
    </lineage>
</organism>